<dbReference type="eggNOG" id="ENOG5033WA8">
    <property type="taxonomic scope" value="Bacteria"/>
</dbReference>
<dbReference type="OrthoDB" id="5147509at2"/>
<dbReference type="Proteomes" id="UP000000485">
    <property type="component" value="Chromosome"/>
</dbReference>
<proteinExistence type="predicted"/>
<feature type="compositionally biased region" description="Basic and acidic residues" evidence="1">
    <location>
        <begin position="1"/>
        <end position="16"/>
    </location>
</feature>
<accession>F8A2K2</accession>
<sequence>MTHDDEHAHDEHDESTHTPQPLPGVDPADLHTAVDALAGALHDYVATAVGVRAEFGAAEADEDPRILALESRIGGLNADLYDLLHARLGMHADLVGMSWQDEDETDDDAAPLDGEVDTFHVGLVVSRTPAAGDRTLDSVLDLVEEGASAITHTLVGAGFEVAEWGVSRGAHVEFGDEHDDDADEDDA</sequence>
<dbReference type="RefSeq" id="WP_013884513.1">
    <property type="nucleotide sequence ID" value="NC_015671.1"/>
</dbReference>
<dbReference type="KEGG" id="cga:Celgi_2496"/>
<keyword evidence="3" id="KW-1185">Reference proteome</keyword>
<organism evidence="2 3">
    <name type="scientific">Cellulomonas gilvus (strain ATCC 13127 / NRRL B-14078)</name>
    <name type="common">Cellvibrio gilvus</name>
    <dbReference type="NCBI Taxonomy" id="593907"/>
    <lineage>
        <taxon>Bacteria</taxon>
        <taxon>Bacillati</taxon>
        <taxon>Actinomycetota</taxon>
        <taxon>Actinomycetes</taxon>
        <taxon>Micrococcales</taxon>
        <taxon>Cellulomonadaceae</taxon>
        <taxon>Cellulomonas</taxon>
    </lineage>
</organism>
<evidence type="ECO:0000256" key="1">
    <source>
        <dbReference type="SAM" id="MobiDB-lite"/>
    </source>
</evidence>
<evidence type="ECO:0000313" key="2">
    <source>
        <dbReference type="EMBL" id="AEI12995.1"/>
    </source>
</evidence>
<gene>
    <name evidence="2" type="ordered locus">Celgi_2496</name>
</gene>
<dbReference type="EMBL" id="CP002665">
    <property type="protein sequence ID" value="AEI12995.1"/>
    <property type="molecule type" value="Genomic_DNA"/>
</dbReference>
<reference evidence="3" key="1">
    <citation type="submission" date="2011-04" db="EMBL/GenBank/DDBJ databases">
        <title>Complete sequence of Cellvibrio gilvus ATCC 13127.</title>
        <authorList>
            <person name="Lucas S."/>
            <person name="Han J."/>
            <person name="Lapidus A."/>
            <person name="Cheng J.-F."/>
            <person name="Goodwin L."/>
            <person name="Pitluck S."/>
            <person name="Peters L."/>
            <person name="Munk A."/>
            <person name="Detter J.C."/>
            <person name="Han C."/>
            <person name="Tapia R."/>
            <person name="Land M."/>
            <person name="Hauser L."/>
            <person name="Kyrpides N."/>
            <person name="Ivanova N."/>
            <person name="Ovchinnikova G."/>
            <person name="Pagani I."/>
            <person name="Mead D."/>
            <person name="Brumm P."/>
            <person name="Woyke T."/>
        </authorList>
    </citation>
    <scope>NUCLEOTIDE SEQUENCE [LARGE SCALE GENOMIC DNA]</scope>
    <source>
        <strain evidence="3">ATCC 13127 / NRRL B-14078</strain>
    </source>
</reference>
<protein>
    <submittedName>
        <fullName evidence="2">Uncharacterized protein</fullName>
    </submittedName>
</protein>
<dbReference type="STRING" id="593907.Celgi_2496"/>
<dbReference type="HOGENOM" id="CLU_1510049_0_0_11"/>
<feature type="region of interest" description="Disordered" evidence="1">
    <location>
        <begin position="1"/>
        <end position="28"/>
    </location>
</feature>
<name>F8A2K2_CELGA</name>
<dbReference type="AlphaFoldDB" id="F8A2K2"/>
<evidence type="ECO:0000313" key="3">
    <source>
        <dbReference type="Proteomes" id="UP000000485"/>
    </source>
</evidence>